<feature type="chain" id="PRO_5028934156" evidence="1">
    <location>
        <begin position="30"/>
        <end position="226"/>
    </location>
</feature>
<name>A0A7G6TUI5_9BRAD</name>
<dbReference type="EMBL" id="CP050292">
    <property type="protein sequence ID" value="QND70417.1"/>
    <property type="molecule type" value="Genomic_DNA"/>
</dbReference>
<evidence type="ECO:0000259" key="2">
    <source>
        <dbReference type="Pfam" id="PF07589"/>
    </source>
</evidence>
<dbReference type="NCBIfam" id="NF035944">
    <property type="entry name" value="PEPxxWA-CTERM"/>
    <property type="match status" value="1"/>
</dbReference>
<dbReference type="NCBIfam" id="TIGR02595">
    <property type="entry name" value="PEP_CTERM"/>
    <property type="match status" value="1"/>
</dbReference>
<protein>
    <submittedName>
        <fullName evidence="3">PEP-CTERM sorting domain-containing protein</fullName>
    </submittedName>
</protein>
<sequence>MSEKGLKMFLRYVFGCALAAIAFCGNAQAAIMEVTYSGNIYNSFSNDVGGTFGAAGASLEGKAISVAFRYDTSLAPITSGPQNNQISGAAVSVGITINGITKLYNTFYTSLVQNYNDGQKHTNVQAEANFDNSGIHYLTMSSTDNVTGAFPLSLTTAYNFTGPLGNGFFRLENGTQALFTPTHVTSVQIAAAVPEPSTWALMILGFAGVGFVAARKRKNQGVGLAA</sequence>
<dbReference type="Pfam" id="PF07589">
    <property type="entry name" value="PEP-CTERM"/>
    <property type="match status" value="1"/>
</dbReference>
<accession>A0A7G6TUI5</accession>
<keyword evidence="1" id="KW-0732">Signal</keyword>
<dbReference type="AlphaFoldDB" id="A0A7G6TUI5"/>
<reference evidence="4" key="1">
    <citation type="journal article" date="2020" name="Mol. Plant Microbe">
        <title>Rhizobial microsymbionts of the narrowly endemic Oxytropis species growing in Kamchatka are characterized by significant genetic diversity and possess a set of genes that are associated with T3SS and T6SS secretion systems and can affect the development of symbiosis.</title>
        <authorList>
            <person name="Safronova V."/>
            <person name="Guro P."/>
            <person name="Sazanova A."/>
            <person name="Kuznetsova I."/>
            <person name="Belimov A."/>
            <person name="Yakubov V."/>
            <person name="Chirak E."/>
            <person name="Afonin A."/>
            <person name="Gogolev Y."/>
            <person name="Andronov E."/>
            <person name="Tikhonovich I."/>
        </authorList>
    </citation>
    <scope>NUCLEOTIDE SEQUENCE [LARGE SCALE GENOMIC DNA]</scope>
    <source>
        <strain evidence="4">581</strain>
    </source>
</reference>
<evidence type="ECO:0000256" key="1">
    <source>
        <dbReference type="SAM" id="SignalP"/>
    </source>
</evidence>
<gene>
    <name evidence="3" type="ORF">HB776_03525</name>
</gene>
<proteinExistence type="predicted"/>
<feature type="signal peptide" evidence="1">
    <location>
        <begin position="1"/>
        <end position="29"/>
    </location>
</feature>
<dbReference type="Proteomes" id="UP000515291">
    <property type="component" value="Chromosome"/>
</dbReference>
<evidence type="ECO:0000313" key="3">
    <source>
        <dbReference type="EMBL" id="QND70417.1"/>
    </source>
</evidence>
<dbReference type="KEGG" id="trb:HB776_03525"/>
<dbReference type="InterPro" id="IPR013424">
    <property type="entry name" value="Ice-binding_C"/>
</dbReference>
<evidence type="ECO:0000313" key="4">
    <source>
        <dbReference type="Proteomes" id="UP000515291"/>
    </source>
</evidence>
<feature type="domain" description="Ice-binding protein C-terminal" evidence="2">
    <location>
        <begin position="192"/>
        <end position="217"/>
    </location>
</feature>
<organism evidence="3 4">
    <name type="scientific">Tardiphaga robiniae</name>
    <dbReference type="NCBI Taxonomy" id="943830"/>
    <lineage>
        <taxon>Bacteria</taxon>
        <taxon>Pseudomonadati</taxon>
        <taxon>Pseudomonadota</taxon>
        <taxon>Alphaproteobacteria</taxon>
        <taxon>Hyphomicrobiales</taxon>
        <taxon>Nitrobacteraceae</taxon>
        <taxon>Tardiphaga</taxon>
    </lineage>
</organism>